<sequence length="744" mass="85089">MRKRSVWLRLAYFSNLILLFGLVLHQGYLHLTEPAFTSVHADQVNTIRQVVGERSDFRFAVVGNVNNSVRVFQDEIVPRINDQGYDFVISAGNAVSGGQEESYRLVHRIFGRLEMPYLLTFGDNEESDFGSFRFYEQFGPHFFSFVADDAHFLFLDGTGKSSYSWQLDWLERELSATRASHRFVFIGLPVHRELADTPVFESDHYLEAPSFRHGLITLFEQYDVDVVFSANLTLFHHEIVNGVDYVTTGGAGGLVVDSGSSFHHYIDVRVSSDGITIEPVPLDVTLPAWQKTLDSLWGTIYSFFYVSYLRFLLIVSALLLLAFHLHQLITEERDYYPDFDVDPTPYQGRALRVGMYSNNYFPFVSGVTVSVDRLRRGLSEMGDRVLLFVPRYREPWDDDDDIERAPTLVSFGEKGEFRLSNPFLWRLYRRLRAFKPDIIHVHHPFWLGSLGLFMGRRLKVPVVYTYHTRLEHYSHFVPLPGLLFRNLISHYLIRRFSNRCQGVVVPTHSAEEYLRVIGVTTNTLVQPTGIDVERFRQVDQERLDQRRQAHGIAGDEVVLVSVSRISQEKNIEFMLEALAGLRDRGHANFRLLLVGDGPAREHIQSCIEALGLDAQVELVGAVSPEEMALYYHLGDIFVFASKSETQGMVILEAMSAGLPVVAVRSSGIDDVIREGENGFKTPENRQAWAARLQVLMEDPALRDTLGEQARVFASDHDVSAFARRVHDFYAFLLAQYHGGRRWRR</sequence>
<comment type="caution">
    <text evidence="3">The sequence shown here is derived from an EMBL/GenBank/DDBJ whole genome shotgun (WGS) entry which is preliminary data.</text>
</comment>
<keyword evidence="4" id="KW-1185">Reference proteome</keyword>
<evidence type="ECO:0000259" key="1">
    <source>
        <dbReference type="Pfam" id="PF00534"/>
    </source>
</evidence>
<dbReference type="GO" id="GO:0016757">
    <property type="term" value="F:glycosyltransferase activity"/>
    <property type="evidence" value="ECO:0007669"/>
    <property type="project" value="UniProtKB-KW"/>
</dbReference>
<dbReference type="InterPro" id="IPR050194">
    <property type="entry name" value="Glycosyltransferase_grp1"/>
</dbReference>
<keyword evidence="3" id="KW-0328">Glycosyltransferase</keyword>
<dbReference type="PANTHER" id="PTHR45947">
    <property type="entry name" value="SULFOQUINOVOSYL TRANSFERASE SQD2"/>
    <property type="match status" value="1"/>
</dbReference>
<evidence type="ECO:0000313" key="3">
    <source>
        <dbReference type="EMBL" id="MCL7940474.1"/>
    </source>
</evidence>
<dbReference type="PANTHER" id="PTHR45947:SF3">
    <property type="entry name" value="SULFOQUINOVOSYL TRANSFERASE SQD2"/>
    <property type="match status" value="1"/>
</dbReference>
<dbReference type="EMBL" id="JAMJPK010000003">
    <property type="protein sequence ID" value="MCL7940474.1"/>
    <property type="molecule type" value="Genomic_DNA"/>
</dbReference>
<reference evidence="3" key="1">
    <citation type="submission" date="2022-05" db="EMBL/GenBank/DDBJ databases">
        <title>Halomonas geminus sp. nov. and Halomonas llamarensis sp. nov. isolated from high-altitude salars of the Atacama Desert.</title>
        <authorList>
            <person name="Hintersatz C."/>
            <person name="Rojas L.A."/>
            <person name="Wei T.-S."/>
            <person name="Kutschke S."/>
            <person name="Lehmann F."/>
            <person name="Jain R."/>
            <person name="Pollmann K."/>
        </authorList>
    </citation>
    <scope>NUCLEOTIDE SEQUENCE</scope>
    <source>
        <strain evidence="3">ATCH28</strain>
    </source>
</reference>
<dbReference type="SUPFAM" id="SSF56300">
    <property type="entry name" value="Metallo-dependent phosphatases"/>
    <property type="match status" value="1"/>
</dbReference>
<gene>
    <name evidence="3" type="ORF">M8009_09205</name>
</gene>
<dbReference type="SUPFAM" id="SSF53756">
    <property type="entry name" value="UDP-Glycosyltransferase/glycogen phosphorylase"/>
    <property type="match status" value="1"/>
</dbReference>
<dbReference type="Gene3D" id="3.40.50.2000">
    <property type="entry name" value="Glycogen Phosphorylase B"/>
    <property type="match status" value="2"/>
</dbReference>
<evidence type="ECO:0000259" key="2">
    <source>
        <dbReference type="Pfam" id="PF13439"/>
    </source>
</evidence>
<protein>
    <submittedName>
        <fullName evidence="3">Glycosyltransferase</fullName>
        <ecNumber evidence="3">2.4.-.-</ecNumber>
    </submittedName>
</protein>
<keyword evidence="3" id="KW-0808">Transferase</keyword>
<name>A0ABT0T0P9_9GAMM</name>
<dbReference type="Pfam" id="PF13439">
    <property type="entry name" value="Glyco_transf_4"/>
    <property type="match status" value="1"/>
</dbReference>
<dbReference type="InterPro" id="IPR001296">
    <property type="entry name" value="Glyco_trans_1"/>
</dbReference>
<dbReference type="Proteomes" id="UP001165369">
    <property type="component" value="Unassembled WGS sequence"/>
</dbReference>
<dbReference type="InterPro" id="IPR029052">
    <property type="entry name" value="Metallo-depent_PP-like"/>
</dbReference>
<accession>A0ABT0T0P9</accession>
<dbReference type="RefSeq" id="WP_250060527.1">
    <property type="nucleotide sequence ID" value="NZ_JAMJPK010000003.1"/>
</dbReference>
<dbReference type="Pfam" id="PF00534">
    <property type="entry name" value="Glycos_transf_1"/>
    <property type="match status" value="1"/>
</dbReference>
<dbReference type="Gene3D" id="3.60.21.10">
    <property type="match status" value="1"/>
</dbReference>
<dbReference type="InterPro" id="IPR028098">
    <property type="entry name" value="Glyco_trans_4-like_N"/>
</dbReference>
<evidence type="ECO:0000313" key="4">
    <source>
        <dbReference type="Proteomes" id="UP001165369"/>
    </source>
</evidence>
<feature type="domain" description="Glycosyltransferase subfamily 4-like N-terminal" evidence="2">
    <location>
        <begin position="364"/>
        <end position="534"/>
    </location>
</feature>
<organism evidence="3 4">
    <name type="scientific">Halomonas gemina</name>
    <dbReference type="NCBI Taxonomy" id="2945105"/>
    <lineage>
        <taxon>Bacteria</taxon>
        <taxon>Pseudomonadati</taxon>
        <taxon>Pseudomonadota</taxon>
        <taxon>Gammaproteobacteria</taxon>
        <taxon>Oceanospirillales</taxon>
        <taxon>Halomonadaceae</taxon>
        <taxon>Halomonas</taxon>
    </lineage>
</organism>
<feature type="domain" description="Glycosyl transferase family 1" evidence="1">
    <location>
        <begin position="546"/>
        <end position="710"/>
    </location>
</feature>
<proteinExistence type="predicted"/>
<dbReference type="EC" id="2.4.-.-" evidence="3"/>